<dbReference type="HOGENOM" id="CLU_024327_0_1_1"/>
<dbReference type="GO" id="GO:0005794">
    <property type="term" value="C:Golgi apparatus"/>
    <property type="evidence" value="ECO:0007669"/>
    <property type="project" value="TreeGrafter"/>
</dbReference>
<feature type="compositionally biased region" description="Acidic residues" evidence="6">
    <location>
        <begin position="568"/>
        <end position="578"/>
    </location>
</feature>
<protein>
    <recommendedName>
        <fullName evidence="9">Glycosyltransferase family 15 protein</fullName>
    </recommendedName>
</protein>
<evidence type="ECO:0000313" key="8">
    <source>
        <dbReference type="Proteomes" id="UP000019384"/>
    </source>
</evidence>
<evidence type="ECO:0008006" key="9">
    <source>
        <dbReference type="Google" id="ProtNLM"/>
    </source>
</evidence>
<keyword evidence="4" id="KW-0808">Transferase</keyword>
<dbReference type="InterPro" id="IPR002685">
    <property type="entry name" value="Glyco_trans_15"/>
</dbReference>
<evidence type="ECO:0000256" key="6">
    <source>
        <dbReference type="SAM" id="MobiDB-lite"/>
    </source>
</evidence>
<proteinExistence type="inferred from homology"/>
<feature type="region of interest" description="Disordered" evidence="6">
    <location>
        <begin position="445"/>
        <end position="578"/>
    </location>
</feature>
<dbReference type="EMBL" id="HG793127">
    <property type="protein sequence ID" value="CDK26682.1"/>
    <property type="molecule type" value="Genomic_DNA"/>
</dbReference>
<accession>W6MNP5</accession>
<dbReference type="OrthoDB" id="439943at2759"/>
<dbReference type="FunFam" id="3.90.550.10:FF:000051">
    <property type="entry name" value="Alpha-1,2-mannosyltransferase (Ktr4)"/>
    <property type="match status" value="1"/>
</dbReference>
<reference evidence="7" key="1">
    <citation type="submission" date="2013-12" db="EMBL/GenBank/DDBJ databases">
        <authorList>
            <person name="Genoscope - CEA"/>
        </authorList>
    </citation>
    <scope>NUCLEOTIDE SEQUENCE</scope>
    <source>
        <strain evidence="7">CBS 1993</strain>
    </source>
</reference>
<comment type="similarity">
    <text evidence="2">Belongs to the glycosyltransferase 15 family.</text>
</comment>
<evidence type="ECO:0000256" key="1">
    <source>
        <dbReference type="ARBA" id="ARBA00004606"/>
    </source>
</evidence>
<evidence type="ECO:0000256" key="5">
    <source>
        <dbReference type="ARBA" id="ARBA00022968"/>
    </source>
</evidence>
<dbReference type="RefSeq" id="XP_022458682.1">
    <property type="nucleotide sequence ID" value="XM_022602926.1"/>
</dbReference>
<keyword evidence="3" id="KW-0328">Glycosyltransferase</keyword>
<keyword evidence="5" id="KW-0735">Signal-anchor</keyword>
<evidence type="ECO:0000256" key="3">
    <source>
        <dbReference type="ARBA" id="ARBA00022676"/>
    </source>
</evidence>
<dbReference type="PANTHER" id="PTHR31121:SF6">
    <property type="entry name" value="ALPHA-1,2 MANNOSYLTRANSFERASE KTR1"/>
    <property type="match status" value="1"/>
</dbReference>
<dbReference type="PANTHER" id="PTHR31121">
    <property type="entry name" value="ALPHA-1,2 MANNOSYLTRANSFERASE KTR1"/>
    <property type="match status" value="1"/>
</dbReference>
<reference evidence="7" key="2">
    <citation type="submission" date="2014-02" db="EMBL/GenBank/DDBJ databases">
        <title>Complete DNA sequence of /Kuraishia capsulata/ illustrates novel genomic features among budding yeasts (/Saccharomycotina/).</title>
        <authorList>
            <person name="Morales L."/>
            <person name="Noel B."/>
            <person name="Porcel B."/>
            <person name="Marcet-Houben M."/>
            <person name="Hullo M-F."/>
            <person name="Sacerdot C."/>
            <person name="Tekaia F."/>
            <person name="Leh-Louis V."/>
            <person name="Despons L."/>
            <person name="Khanna V."/>
            <person name="Aury J-M."/>
            <person name="Barbe V."/>
            <person name="Couloux A."/>
            <person name="Labadie K."/>
            <person name="Pelletier E."/>
            <person name="Souciet J-L."/>
            <person name="Boekhout T."/>
            <person name="Gabaldon T."/>
            <person name="Wincker P."/>
            <person name="Dujon B."/>
        </authorList>
    </citation>
    <scope>NUCLEOTIDE SEQUENCE</scope>
    <source>
        <strain evidence="7">CBS 1993</strain>
    </source>
</reference>
<dbReference type="SUPFAM" id="SSF53448">
    <property type="entry name" value="Nucleotide-diphospho-sugar transferases"/>
    <property type="match status" value="1"/>
</dbReference>
<gene>
    <name evidence="7" type="ORF">KUCA_T00002656001</name>
</gene>
<dbReference type="InterPro" id="IPR029044">
    <property type="entry name" value="Nucleotide-diphossugar_trans"/>
</dbReference>
<dbReference type="GO" id="GO:0016020">
    <property type="term" value="C:membrane"/>
    <property type="evidence" value="ECO:0007669"/>
    <property type="project" value="UniProtKB-SubCell"/>
</dbReference>
<evidence type="ECO:0000256" key="4">
    <source>
        <dbReference type="ARBA" id="ARBA00022679"/>
    </source>
</evidence>
<evidence type="ECO:0000313" key="7">
    <source>
        <dbReference type="EMBL" id="CDK26682.1"/>
    </source>
</evidence>
<evidence type="ECO:0000256" key="2">
    <source>
        <dbReference type="ARBA" id="ARBA00007677"/>
    </source>
</evidence>
<keyword evidence="5" id="KW-0812">Transmembrane</keyword>
<dbReference type="GO" id="GO:0006487">
    <property type="term" value="P:protein N-linked glycosylation"/>
    <property type="evidence" value="ECO:0007669"/>
    <property type="project" value="TreeGrafter"/>
</dbReference>
<keyword evidence="8" id="KW-1185">Reference proteome</keyword>
<name>W6MNP5_9ASCO</name>
<dbReference type="AlphaFoldDB" id="W6MNP5"/>
<feature type="compositionally biased region" description="Basic and acidic residues" evidence="6">
    <location>
        <begin position="466"/>
        <end position="521"/>
    </location>
</feature>
<organism evidence="7 8">
    <name type="scientific">Kuraishia capsulata CBS 1993</name>
    <dbReference type="NCBI Taxonomy" id="1382522"/>
    <lineage>
        <taxon>Eukaryota</taxon>
        <taxon>Fungi</taxon>
        <taxon>Dikarya</taxon>
        <taxon>Ascomycota</taxon>
        <taxon>Saccharomycotina</taxon>
        <taxon>Pichiomycetes</taxon>
        <taxon>Pichiales</taxon>
        <taxon>Pichiaceae</taxon>
        <taxon>Kuraishia</taxon>
    </lineage>
</organism>
<feature type="compositionally biased region" description="Polar residues" evidence="6">
    <location>
        <begin position="527"/>
        <end position="553"/>
    </location>
</feature>
<sequence length="578" mass="67957">MRRINARLFALTGLVIVTITVLLGLRPESGSLNKVQSFGKKETWTKTWAAINPQTQTQEPEGTGGKTPEHEHKDENKESAQRYVPGDSSKLEQAVHRKQVTSKAHRQNATLLALVRNSETYGMIKSIKQLEDRFNHKFNYDWVFLNEEPFDEEFINETSMLVSGTARYGNIPKEHWSYPDWIDQDVAKKIRESRVMSRINYGSSESYRHMCRFNSGFFYKHPIMDDYQFYWRVEPDIMYNCDIPEDPFKFMVDNRKQYGFVVSMYEAQKTVETLWETSMKHFNQSGLPPADPRMYEFIAREDNTYNLCHFWSNFEIANLDFYRDEKYERFFNALDWAGGFFYERWGDAPVHTIAVAMLLKAEEVHVFQDISYTHTVAETCPLDDGMRHERRCVCNPHTDFSWKSKNSCTPRFVQLTQKETLKDHDRYVTAFEQEERDEKLRKLQEEEKQQAINEQRQKDRRRKAEQRKAQRQAEREKKAKEKAQAEGKGEQKQEQKQEQKETVKEAENETVQERKNEGEQKEETDESNANSNEDNGDNSNQETANEGTDNGQDSNEDDSGFDEITALDNEDLLQDINF</sequence>
<dbReference type="Proteomes" id="UP000019384">
    <property type="component" value="Unassembled WGS sequence"/>
</dbReference>
<dbReference type="Pfam" id="PF01793">
    <property type="entry name" value="Glyco_transf_15"/>
    <property type="match status" value="1"/>
</dbReference>
<feature type="compositionally biased region" description="Basic and acidic residues" evidence="6">
    <location>
        <begin position="67"/>
        <end position="80"/>
    </location>
</feature>
<comment type="subcellular location">
    <subcellularLocation>
        <location evidence="1">Membrane</location>
        <topology evidence="1">Single-pass type II membrane protein</topology>
    </subcellularLocation>
</comment>
<dbReference type="GO" id="GO:0006493">
    <property type="term" value="P:protein O-linked glycosylation"/>
    <property type="evidence" value="ECO:0007669"/>
    <property type="project" value="TreeGrafter"/>
</dbReference>
<dbReference type="Gene3D" id="3.90.550.10">
    <property type="entry name" value="Spore Coat Polysaccharide Biosynthesis Protein SpsA, Chain A"/>
    <property type="match status" value="1"/>
</dbReference>
<dbReference type="GO" id="GO:0000032">
    <property type="term" value="P:cell wall mannoprotein biosynthetic process"/>
    <property type="evidence" value="ECO:0007669"/>
    <property type="project" value="TreeGrafter"/>
</dbReference>
<dbReference type="GO" id="GO:0000026">
    <property type="term" value="F:alpha-1,2-mannosyltransferase activity"/>
    <property type="evidence" value="ECO:0007669"/>
    <property type="project" value="TreeGrafter"/>
</dbReference>
<dbReference type="GeneID" id="34520070"/>
<feature type="region of interest" description="Disordered" evidence="6">
    <location>
        <begin position="49"/>
        <end position="86"/>
    </location>
</feature>